<comment type="catalytic activity">
    <reaction evidence="4 5">
        <text>uridine(38/39/40) in tRNA = pseudouridine(38/39/40) in tRNA</text>
        <dbReference type="Rhea" id="RHEA:22376"/>
        <dbReference type="Rhea" id="RHEA-COMP:10085"/>
        <dbReference type="Rhea" id="RHEA-COMP:10087"/>
        <dbReference type="ChEBI" id="CHEBI:65314"/>
        <dbReference type="ChEBI" id="CHEBI:65315"/>
        <dbReference type="EC" id="5.4.99.12"/>
    </reaction>
</comment>
<dbReference type="InterPro" id="IPR020103">
    <property type="entry name" value="PsdUridine_synth_cat_dom_sf"/>
</dbReference>
<dbReference type="HAMAP" id="MF_00171">
    <property type="entry name" value="TruA"/>
    <property type="match status" value="1"/>
</dbReference>
<keyword evidence="3 4" id="KW-0413">Isomerase</keyword>
<evidence type="ECO:0000256" key="2">
    <source>
        <dbReference type="ARBA" id="ARBA00022694"/>
    </source>
</evidence>
<evidence type="ECO:0000313" key="8">
    <source>
        <dbReference type="Proteomes" id="UP001501410"/>
    </source>
</evidence>
<evidence type="ECO:0000313" key="7">
    <source>
        <dbReference type="EMBL" id="GAA4457186.1"/>
    </source>
</evidence>
<evidence type="ECO:0000256" key="1">
    <source>
        <dbReference type="ARBA" id="ARBA00009375"/>
    </source>
</evidence>
<evidence type="ECO:0000256" key="5">
    <source>
        <dbReference type="RuleBase" id="RU003792"/>
    </source>
</evidence>
<dbReference type="EMBL" id="BAABEZ010000022">
    <property type="protein sequence ID" value="GAA4457186.1"/>
    <property type="molecule type" value="Genomic_DNA"/>
</dbReference>
<evidence type="ECO:0000256" key="3">
    <source>
        <dbReference type="ARBA" id="ARBA00023235"/>
    </source>
</evidence>
<accession>A0ABP8MZS5</accession>
<comment type="function">
    <text evidence="4">Formation of pseudouridine at positions 38, 39 and 40 in the anticodon stem and loop of transfer RNAs.</text>
</comment>
<feature type="domain" description="Pseudouridine synthase I TruA alpha/beta" evidence="6">
    <location>
        <begin position="150"/>
        <end position="243"/>
    </location>
</feature>
<dbReference type="InterPro" id="IPR020097">
    <property type="entry name" value="PsdUridine_synth_TruA_a/b_dom"/>
</dbReference>
<dbReference type="EC" id="5.4.99.12" evidence="4"/>
<gene>
    <name evidence="4 7" type="primary">truA</name>
    <name evidence="7" type="ORF">GCM10023092_23650</name>
</gene>
<dbReference type="PANTHER" id="PTHR11142:SF0">
    <property type="entry name" value="TRNA PSEUDOURIDINE SYNTHASE-LIKE 1"/>
    <property type="match status" value="1"/>
</dbReference>
<dbReference type="PIRSF" id="PIRSF001430">
    <property type="entry name" value="tRNA_psdUrid_synth"/>
    <property type="match status" value="1"/>
</dbReference>
<dbReference type="CDD" id="cd02570">
    <property type="entry name" value="PseudoU_synth_EcTruA"/>
    <property type="match status" value="1"/>
</dbReference>
<keyword evidence="2 4" id="KW-0819">tRNA processing</keyword>
<dbReference type="SUPFAM" id="SSF55120">
    <property type="entry name" value="Pseudouridine synthase"/>
    <property type="match status" value="1"/>
</dbReference>
<feature type="binding site" evidence="4">
    <location>
        <position position="110"/>
    </location>
    <ligand>
        <name>substrate</name>
    </ligand>
</feature>
<evidence type="ECO:0000256" key="4">
    <source>
        <dbReference type="HAMAP-Rule" id="MF_00171"/>
    </source>
</evidence>
<dbReference type="RefSeq" id="WP_344827299.1">
    <property type="nucleotide sequence ID" value="NZ_BAABEZ010000022.1"/>
</dbReference>
<organism evidence="7 8">
    <name type="scientific">Rurimicrobium arvi</name>
    <dbReference type="NCBI Taxonomy" id="2049916"/>
    <lineage>
        <taxon>Bacteria</taxon>
        <taxon>Pseudomonadati</taxon>
        <taxon>Bacteroidota</taxon>
        <taxon>Chitinophagia</taxon>
        <taxon>Chitinophagales</taxon>
        <taxon>Chitinophagaceae</taxon>
        <taxon>Rurimicrobium</taxon>
    </lineage>
</organism>
<comment type="caution">
    <text evidence="4">Lacks conserved residue(s) required for the propagation of feature annotation.</text>
</comment>
<comment type="subunit">
    <text evidence="4">Homodimer.</text>
</comment>
<dbReference type="InterPro" id="IPR020095">
    <property type="entry name" value="PsdUridine_synth_TruA_C"/>
</dbReference>
<protein>
    <recommendedName>
        <fullName evidence="4">tRNA pseudouridine synthase A</fullName>
        <ecNumber evidence="4">5.4.99.12</ecNumber>
    </recommendedName>
    <alternativeName>
        <fullName evidence="4">tRNA pseudouridine(38-40) synthase</fullName>
    </alternativeName>
    <alternativeName>
        <fullName evidence="4">tRNA pseudouridylate synthase I</fullName>
    </alternativeName>
    <alternativeName>
        <fullName evidence="4">tRNA-uridine isomerase I</fullName>
    </alternativeName>
</protein>
<name>A0ABP8MZS5_9BACT</name>
<evidence type="ECO:0000259" key="6">
    <source>
        <dbReference type="Pfam" id="PF01416"/>
    </source>
</evidence>
<feature type="active site" description="Nucleophile" evidence="4">
    <location>
        <position position="52"/>
    </location>
</feature>
<comment type="similarity">
    <text evidence="1 4 5">Belongs to the tRNA pseudouridine synthase TruA family.</text>
</comment>
<dbReference type="Gene3D" id="3.30.70.580">
    <property type="entry name" value="Pseudouridine synthase I, catalytic domain, N-terminal subdomain"/>
    <property type="match status" value="1"/>
</dbReference>
<dbReference type="Gene3D" id="3.30.70.660">
    <property type="entry name" value="Pseudouridine synthase I, catalytic domain, C-terminal subdomain"/>
    <property type="match status" value="1"/>
</dbReference>
<keyword evidence="8" id="KW-1185">Reference proteome</keyword>
<comment type="caution">
    <text evidence="7">The sequence shown here is derived from an EMBL/GenBank/DDBJ whole genome shotgun (WGS) entry which is preliminary data.</text>
</comment>
<reference evidence="8" key="1">
    <citation type="journal article" date="2019" name="Int. J. Syst. Evol. Microbiol.">
        <title>The Global Catalogue of Microorganisms (GCM) 10K type strain sequencing project: providing services to taxonomists for standard genome sequencing and annotation.</title>
        <authorList>
            <consortium name="The Broad Institute Genomics Platform"/>
            <consortium name="The Broad Institute Genome Sequencing Center for Infectious Disease"/>
            <person name="Wu L."/>
            <person name="Ma J."/>
        </authorList>
    </citation>
    <scope>NUCLEOTIDE SEQUENCE [LARGE SCALE GENOMIC DNA]</scope>
    <source>
        <strain evidence="8">JCM 31921</strain>
    </source>
</reference>
<sequence length="251" mass="29185">MPRYFIEVSYNGTAFHGSQIQGDTPTVQYELNKALSILLRRPVDTWGASRTDEGVHASCNFYHADMEEALTPRHIYSLNAILPASMSVNQIYIPQKQDANARFDATMRQYRYRIYHRKNPFLFERAYHFPYQYDPEILKQTAAILMEYTDFESFSKRNAQTKTYNCTLSRSEWEQHGSELHYVVWGNRFLRGMVRALVGTQLRVARGKHDLCAFRAIIESRDCNRVDFSVPGFGLYLEKVVYPEGLLLPVS</sequence>
<dbReference type="InterPro" id="IPR001406">
    <property type="entry name" value="PsdUridine_synth_TruA"/>
</dbReference>
<dbReference type="PANTHER" id="PTHR11142">
    <property type="entry name" value="PSEUDOURIDYLATE SYNTHASE"/>
    <property type="match status" value="1"/>
</dbReference>
<dbReference type="Proteomes" id="UP001501410">
    <property type="component" value="Unassembled WGS sequence"/>
</dbReference>
<dbReference type="Pfam" id="PF01416">
    <property type="entry name" value="PseudoU_synth_1"/>
    <property type="match status" value="1"/>
</dbReference>
<proteinExistence type="inferred from homology"/>
<dbReference type="InterPro" id="IPR020094">
    <property type="entry name" value="TruA/RsuA/RluB/E/F_N"/>
</dbReference>